<dbReference type="Proteomes" id="UP000807306">
    <property type="component" value="Unassembled WGS sequence"/>
</dbReference>
<evidence type="ECO:0000313" key="2">
    <source>
        <dbReference type="EMBL" id="KAF9533821.1"/>
    </source>
</evidence>
<protein>
    <submittedName>
        <fullName evidence="2">Uncharacterized protein</fullName>
    </submittedName>
</protein>
<comment type="caution">
    <text evidence="2">The sequence shown here is derived from an EMBL/GenBank/DDBJ whole genome shotgun (WGS) entry which is preliminary data.</text>
</comment>
<evidence type="ECO:0000313" key="3">
    <source>
        <dbReference type="Proteomes" id="UP000807306"/>
    </source>
</evidence>
<name>A0A9P6JUU6_9AGAR</name>
<feature type="compositionally biased region" description="Polar residues" evidence="1">
    <location>
        <begin position="62"/>
        <end position="74"/>
    </location>
</feature>
<organism evidence="2 3">
    <name type="scientific">Crepidotus variabilis</name>
    <dbReference type="NCBI Taxonomy" id="179855"/>
    <lineage>
        <taxon>Eukaryota</taxon>
        <taxon>Fungi</taxon>
        <taxon>Dikarya</taxon>
        <taxon>Basidiomycota</taxon>
        <taxon>Agaricomycotina</taxon>
        <taxon>Agaricomycetes</taxon>
        <taxon>Agaricomycetidae</taxon>
        <taxon>Agaricales</taxon>
        <taxon>Agaricineae</taxon>
        <taxon>Crepidotaceae</taxon>
        <taxon>Crepidotus</taxon>
    </lineage>
</organism>
<keyword evidence="3" id="KW-1185">Reference proteome</keyword>
<gene>
    <name evidence="2" type="ORF">CPB83DRAFT_844573</name>
</gene>
<accession>A0A9P6JUU6</accession>
<dbReference type="EMBL" id="MU157827">
    <property type="protein sequence ID" value="KAF9533821.1"/>
    <property type="molecule type" value="Genomic_DNA"/>
</dbReference>
<proteinExistence type="predicted"/>
<dbReference type="AlphaFoldDB" id="A0A9P6JUU6"/>
<reference evidence="2" key="1">
    <citation type="submission" date="2020-11" db="EMBL/GenBank/DDBJ databases">
        <authorList>
            <consortium name="DOE Joint Genome Institute"/>
            <person name="Ahrendt S."/>
            <person name="Riley R."/>
            <person name="Andreopoulos W."/>
            <person name="Labutti K."/>
            <person name="Pangilinan J."/>
            <person name="Ruiz-Duenas F.J."/>
            <person name="Barrasa J.M."/>
            <person name="Sanchez-Garcia M."/>
            <person name="Camarero S."/>
            <person name="Miyauchi S."/>
            <person name="Serrano A."/>
            <person name="Linde D."/>
            <person name="Babiker R."/>
            <person name="Drula E."/>
            <person name="Ayuso-Fernandez I."/>
            <person name="Pacheco R."/>
            <person name="Padilla G."/>
            <person name="Ferreira P."/>
            <person name="Barriuso J."/>
            <person name="Kellner H."/>
            <person name="Castanera R."/>
            <person name="Alfaro M."/>
            <person name="Ramirez L."/>
            <person name="Pisabarro A.G."/>
            <person name="Kuo A."/>
            <person name="Tritt A."/>
            <person name="Lipzen A."/>
            <person name="He G."/>
            <person name="Yan M."/>
            <person name="Ng V."/>
            <person name="Cullen D."/>
            <person name="Martin F."/>
            <person name="Rosso M.-N."/>
            <person name="Henrissat B."/>
            <person name="Hibbett D."/>
            <person name="Martinez A.T."/>
            <person name="Grigoriev I.V."/>
        </authorList>
    </citation>
    <scope>NUCLEOTIDE SEQUENCE</scope>
    <source>
        <strain evidence="2">CBS 506.95</strain>
    </source>
</reference>
<feature type="region of interest" description="Disordered" evidence="1">
    <location>
        <begin position="42"/>
        <end position="77"/>
    </location>
</feature>
<sequence length="89" mass="9017">MTAAPKAAAAPTLTKALAAAPLLVAVGEDPVEVPLLEPDEVVDAEPLTPEASGPALADREAVTQSVSEPASTTKGADWPVAPLLSFKFK</sequence>
<evidence type="ECO:0000256" key="1">
    <source>
        <dbReference type="SAM" id="MobiDB-lite"/>
    </source>
</evidence>